<organism evidence="2 3">
    <name type="scientific">Halogranum amylolyticum</name>
    <dbReference type="NCBI Taxonomy" id="660520"/>
    <lineage>
        <taxon>Archaea</taxon>
        <taxon>Methanobacteriati</taxon>
        <taxon>Methanobacteriota</taxon>
        <taxon>Stenosarchaea group</taxon>
        <taxon>Halobacteria</taxon>
        <taxon>Halobacteriales</taxon>
        <taxon>Haloferacaceae</taxon>
    </lineage>
</organism>
<accession>A0A1H8UPU3</accession>
<gene>
    <name evidence="2" type="ORF">SAMN04487948_1125</name>
</gene>
<dbReference type="EMBL" id="FODV01000012">
    <property type="protein sequence ID" value="SEP04934.1"/>
    <property type="molecule type" value="Genomic_DNA"/>
</dbReference>
<dbReference type="Proteomes" id="UP000199126">
    <property type="component" value="Unassembled WGS sequence"/>
</dbReference>
<evidence type="ECO:0000313" key="2">
    <source>
        <dbReference type="EMBL" id="SEP04934.1"/>
    </source>
</evidence>
<keyword evidence="3" id="KW-1185">Reference proteome</keyword>
<proteinExistence type="predicted"/>
<name>A0A1H8UPU3_9EURY</name>
<dbReference type="AlphaFoldDB" id="A0A1H8UPU3"/>
<protein>
    <recommendedName>
        <fullName evidence="1">DUF7129 domain-containing protein</fullName>
    </recommendedName>
</protein>
<reference evidence="3" key="1">
    <citation type="submission" date="2016-10" db="EMBL/GenBank/DDBJ databases">
        <authorList>
            <person name="Varghese N."/>
            <person name="Submissions S."/>
        </authorList>
    </citation>
    <scope>NUCLEOTIDE SEQUENCE [LARGE SCALE GENOMIC DNA]</scope>
    <source>
        <strain evidence="3">CGMCC 1.10121</strain>
    </source>
</reference>
<dbReference type="SUPFAM" id="SSF57802">
    <property type="entry name" value="Rubredoxin-like"/>
    <property type="match status" value="1"/>
</dbReference>
<dbReference type="InterPro" id="IPR055553">
    <property type="entry name" value="DUF7129"/>
</dbReference>
<sequence>MRMRDVAYDPAAESEYECFDCGAVTTAKTKPESCPECGGELRNRLTPIE</sequence>
<dbReference type="RefSeq" id="WP_342028344.1">
    <property type="nucleotide sequence ID" value="NZ_FODV01000012.1"/>
</dbReference>
<evidence type="ECO:0000259" key="1">
    <source>
        <dbReference type="Pfam" id="PF23455"/>
    </source>
</evidence>
<evidence type="ECO:0000313" key="3">
    <source>
        <dbReference type="Proteomes" id="UP000199126"/>
    </source>
</evidence>
<dbReference type="NCBIfam" id="NF033497">
    <property type="entry name" value="rubre_like_arch"/>
    <property type="match status" value="1"/>
</dbReference>
<feature type="domain" description="DUF7129" evidence="1">
    <location>
        <begin position="8"/>
        <end position="44"/>
    </location>
</feature>
<dbReference type="Pfam" id="PF23455">
    <property type="entry name" value="DUF7129"/>
    <property type="match status" value="1"/>
</dbReference>